<gene>
    <name evidence="2" type="ORF">J2Z80_000214</name>
</gene>
<feature type="transmembrane region" description="Helical" evidence="1">
    <location>
        <begin position="51"/>
        <end position="70"/>
    </location>
</feature>
<keyword evidence="1" id="KW-0472">Membrane</keyword>
<organism evidence="2 3">
    <name type="scientific">Thermoanaerobacterium butyriciformans</name>
    <dbReference type="NCBI Taxonomy" id="1702242"/>
    <lineage>
        <taxon>Bacteria</taxon>
        <taxon>Bacillati</taxon>
        <taxon>Bacillota</taxon>
        <taxon>Clostridia</taxon>
        <taxon>Thermoanaerobacterales</taxon>
        <taxon>Thermoanaerobacteraceae</taxon>
        <taxon>Thermoanaerobacterium</taxon>
    </lineage>
</organism>
<evidence type="ECO:0000313" key="3">
    <source>
        <dbReference type="Proteomes" id="UP001166402"/>
    </source>
</evidence>
<keyword evidence="3" id="KW-1185">Reference proteome</keyword>
<keyword evidence="1" id="KW-1133">Transmembrane helix</keyword>
<keyword evidence="1" id="KW-0812">Transmembrane</keyword>
<reference evidence="2" key="1">
    <citation type="submission" date="2021-03" db="EMBL/GenBank/DDBJ databases">
        <title>Genomic Encyclopedia of Type Strains, Phase IV (KMG-IV): sequencing the most valuable type-strain genomes for metagenomic binning, comparative biology and taxonomic classification.</title>
        <authorList>
            <person name="Goeker M."/>
        </authorList>
    </citation>
    <scope>NUCLEOTIDE SEQUENCE</scope>
    <source>
        <strain evidence="2">DSM 101588</strain>
    </source>
</reference>
<feature type="transmembrane region" description="Helical" evidence="1">
    <location>
        <begin position="136"/>
        <end position="158"/>
    </location>
</feature>
<evidence type="ECO:0000313" key="2">
    <source>
        <dbReference type="EMBL" id="MBP2070716.1"/>
    </source>
</evidence>
<proteinExistence type="predicted"/>
<dbReference type="EMBL" id="JAGGLT010000001">
    <property type="protein sequence ID" value="MBP2070716.1"/>
    <property type="molecule type" value="Genomic_DNA"/>
</dbReference>
<sequence>MMEDIINYYKYDLGMYNLILRYYKGWIYYYISYIIVSLIVLSSLIMKNYIIVILMIVVLAIIFHLINYNIKKVLLEKYNIVSKSYLWDLNEFNKLRKNMLKNYLKNYGILTSDYKKIKFIISYLYKESKNRRFKGYVTPGLLLTLSLPAWAEVLKWIFKNLNTFYDVISIFAIILFVLAIFTFIVYGFKTIIIDDFLNRESKRLLDLANFIQEIVIFDI</sequence>
<protein>
    <submittedName>
        <fullName evidence="2">ABC-type multidrug transport system fused ATPase/permease subunit</fullName>
    </submittedName>
</protein>
<evidence type="ECO:0000256" key="1">
    <source>
        <dbReference type="SAM" id="Phobius"/>
    </source>
</evidence>
<dbReference type="Proteomes" id="UP001166402">
    <property type="component" value="Unassembled WGS sequence"/>
</dbReference>
<feature type="transmembrane region" description="Helical" evidence="1">
    <location>
        <begin position="164"/>
        <end position="188"/>
    </location>
</feature>
<feature type="transmembrane region" description="Helical" evidence="1">
    <location>
        <begin position="26"/>
        <end position="45"/>
    </location>
</feature>
<name>A0ABS4NAM3_9THEO</name>
<comment type="caution">
    <text evidence="2">The sequence shown here is derived from an EMBL/GenBank/DDBJ whole genome shotgun (WGS) entry which is preliminary data.</text>
</comment>
<accession>A0ABS4NAM3</accession>